<keyword evidence="2" id="KW-1185">Reference proteome</keyword>
<dbReference type="AlphaFoldDB" id="A0A3N0IB13"/>
<evidence type="ECO:0000313" key="2">
    <source>
        <dbReference type="Proteomes" id="UP000271472"/>
    </source>
</evidence>
<evidence type="ECO:0000313" key="1">
    <source>
        <dbReference type="EMBL" id="RNM34195.1"/>
    </source>
</evidence>
<dbReference type="Proteomes" id="UP000271472">
    <property type="component" value="Unassembled WGS sequence"/>
</dbReference>
<name>A0A3N0IB13_9ACTN</name>
<protein>
    <recommendedName>
        <fullName evidence="3">Helix-turn-helix domain-containing protein</fullName>
    </recommendedName>
</protein>
<organism evidence="1 2">
    <name type="scientific">Slackia isoflavoniconvertens</name>
    <dbReference type="NCBI Taxonomy" id="572010"/>
    <lineage>
        <taxon>Bacteria</taxon>
        <taxon>Bacillati</taxon>
        <taxon>Actinomycetota</taxon>
        <taxon>Coriobacteriia</taxon>
        <taxon>Eggerthellales</taxon>
        <taxon>Eggerthellaceae</taxon>
        <taxon>Slackia</taxon>
    </lineage>
</organism>
<reference evidence="2" key="1">
    <citation type="submission" date="2018-05" db="EMBL/GenBank/DDBJ databases">
        <title>Genome Sequencing of selected type strains of the family Eggerthellaceae.</title>
        <authorList>
            <person name="Danylec N."/>
            <person name="Stoll D.A."/>
            <person name="Doetsch A."/>
            <person name="Huch M."/>
        </authorList>
    </citation>
    <scope>NUCLEOTIDE SEQUENCE [LARGE SCALE GENOMIC DNA]</scope>
    <source>
        <strain evidence="2">DSM 22006</strain>
    </source>
</reference>
<comment type="caution">
    <text evidence="1">The sequence shown here is derived from an EMBL/GenBank/DDBJ whole genome shotgun (WGS) entry which is preliminary data.</text>
</comment>
<gene>
    <name evidence="1" type="ORF">DMP05_06675</name>
</gene>
<sequence>MAFTAAPWKVGGFDEANHSMRRVRGRGAGNRLARKRGMAKALGGFDGSGFGVRAVPAVRVPVRNRFRRDAGREVRRAMDDAAFPAGETRREFDRGVVVVHAARDVPAASMAERRTEMEGQSQTYYTIPQLAEFCGVPKSALYAAARRGDLKTAMPKGCERLTLVKMEWFEEWIGVGE</sequence>
<evidence type="ECO:0008006" key="3">
    <source>
        <dbReference type="Google" id="ProtNLM"/>
    </source>
</evidence>
<dbReference type="EMBL" id="QIBZ01000011">
    <property type="protein sequence ID" value="RNM34195.1"/>
    <property type="molecule type" value="Genomic_DNA"/>
</dbReference>
<accession>A0A3N0IB13</accession>
<proteinExistence type="predicted"/>